<comment type="function">
    <text evidence="9">Involved in protein export. Participates in an early event of protein translocation.</text>
</comment>
<evidence type="ECO:0000256" key="5">
    <source>
        <dbReference type="ARBA" id="ARBA00022927"/>
    </source>
</evidence>
<evidence type="ECO:0000256" key="6">
    <source>
        <dbReference type="ARBA" id="ARBA00022989"/>
    </source>
</evidence>
<comment type="subcellular location">
    <subcellularLocation>
        <location evidence="9">Cell membrane</location>
        <topology evidence="9">Multi-pass membrane protein</topology>
    </subcellularLocation>
    <subcellularLocation>
        <location evidence="1">Membrane</location>
        <topology evidence="1">Multi-pass membrane protein</topology>
    </subcellularLocation>
</comment>
<keyword evidence="9" id="KW-1003">Cell membrane</keyword>
<keyword evidence="7 9" id="KW-0811">Translocation</keyword>
<evidence type="ECO:0000256" key="9">
    <source>
        <dbReference type="RuleBase" id="RU365087"/>
    </source>
</evidence>
<dbReference type="OrthoDB" id="427405at2"/>
<keyword evidence="3 9" id="KW-0813">Transport</keyword>
<evidence type="ECO:0000256" key="1">
    <source>
        <dbReference type="ARBA" id="ARBA00004141"/>
    </source>
</evidence>
<evidence type="ECO:0000256" key="2">
    <source>
        <dbReference type="ARBA" id="ARBA00008445"/>
    </source>
</evidence>
<keyword evidence="11" id="KW-1185">Reference proteome</keyword>
<dbReference type="GO" id="GO:0015450">
    <property type="term" value="F:protein-transporting ATPase activity"/>
    <property type="evidence" value="ECO:0007669"/>
    <property type="project" value="UniProtKB-UniRule"/>
</dbReference>
<dbReference type="GO" id="GO:0005886">
    <property type="term" value="C:plasma membrane"/>
    <property type="evidence" value="ECO:0007669"/>
    <property type="project" value="UniProtKB-SubCell"/>
</dbReference>
<keyword evidence="8 9" id="KW-0472">Membrane</keyword>
<evidence type="ECO:0000313" key="11">
    <source>
        <dbReference type="Proteomes" id="UP000244792"/>
    </source>
</evidence>
<feature type="transmembrane region" description="Helical" evidence="9">
    <location>
        <begin position="7"/>
        <end position="26"/>
    </location>
</feature>
<dbReference type="Proteomes" id="UP000244792">
    <property type="component" value="Chromosome"/>
</dbReference>
<sequence>MIDFFKSAILLFEVGVAILLIALILLHGPKGEGLGSIGGEARLFTSPQGSTSGLTRLTAYVAGVFILLALLMGIFW</sequence>
<evidence type="ECO:0000313" key="10">
    <source>
        <dbReference type="EMBL" id="AWB09557.1"/>
    </source>
</evidence>
<dbReference type="RefSeq" id="WP_108308004.1">
    <property type="nucleotide sequence ID" value="NZ_CP020921.1"/>
</dbReference>
<dbReference type="NCBIfam" id="TIGR00810">
    <property type="entry name" value="secG"/>
    <property type="match status" value="1"/>
</dbReference>
<dbReference type="EMBL" id="CP020921">
    <property type="protein sequence ID" value="AWB09557.1"/>
    <property type="molecule type" value="Genomic_DNA"/>
</dbReference>
<comment type="similarity">
    <text evidence="2 9">Belongs to the SecG family.</text>
</comment>
<name>A0A2R4VYE5_THEAF</name>
<accession>A0A2R4VYE5</accession>
<protein>
    <recommendedName>
        <fullName evidence="9">Protein-export membrane protein SecG</fullName>
    </recommendedName>
</protein>
<proteinExistence type="inferred from homology"/>
<evidence type="ECO:0000256" key="4">
    <source>
        <dbReference type="ARBA" id="ARBA00022692"/>
    </source>
</evidence>
<keyword evidence="5 9" id="KW-0653">Protein transport</keyword>
<organism evidence="10 11">
    <name type="scientific">Thermodesulfobium acidiphilum</name>
    <dbReference type="NCBI Taxonomy" id="1794699"/>
    <lineage>
        <taxon>Bacteria</taxon>
        <taxon>Pseudomonadati</taxon>
        <taxon>Thermodesulfobiota</taxon>
        <taxon>Thermodesulfobiia</taxon>
        <taxon>Thermodesulfobiales</taxon>
        <taxon>Thermodesulfobiaceae</taxon>
        <taxon>Thermodesulfobium</taxon>
    </lineage>
</organism>
<dbReference type="GO" id="GO:0009306">
    <property type="term" value="P:protein secretion"/>
    <property type="evidence" value="ECO:0007669"/>
    <property type="project" value="UniProtKB-UniRule"/>
</dbReference>
<keyword evidence="6 9" id="KW-1133">Transmembrane helix</keyword>
<keyword evidence="4 9" id="KW-0812">Transmembrane</keyword>
<dbReference type="PRINTS" id="PR01651">
    <property type="entry name" value="SECGEXPORT"/>
</dbReference>
<evidence type="ECO:0000256" key="7">
    <source>
        <dbReference type="ARBA" id="ARBA00023010"/>
    </source>
</evidence>
<dbReference type="AlphaFoldDB" id="A0A2R4VYE5"/>
<evidence type="ECO:0000256" key="3">
    <source>
        <dbReference type="ARBA" id="ARBA00022448"/>
    </source>
</evidence>
<evidence type="ECO:0000256" key="8">
    <source>
        <dbReference type="ARBA" id="ARBA00023136"/>
    </source>
</evidence>
<feature type="transmembrane region" description="Helical" evidence="9">
    <location>
        <begin position="57"/>
        <end position="75"/>
    </location>
</feature>
<reference evidence="10 11" key="1">
    <citation type="submission" date="2017-04" db="EMBL/GenBank/DDBJ databases">
        <title>Genomic insights into metabolism of Thermodesulfobium acidiphilum.</title>
        <authorList>
            <person name="Toshchakov S.V."/>
            <person name="Frolov E.N."/>
            <person name="Kublanov I.V."/>
            <person name="Samarov N.I."/>
            <person name="Novikov A."/>
            <person name="Lebedinsky A.V."/>
            <person name="Bonch-Osmolovskaya E.A."/>
            <person name="Chernyh N.A."/>
        </authorList>
    </citation>
    <scope>NUCLEOTIDE SEQUENCE [LARGE SCALE GENOMIC DNA]</scope>
    <source>
        <strain evidence="10 11">3127-1</strain>
    </source>
</reference>
<gene>
    <name evidence="10" type="ORF">TDSAC_0170</name>
</gene>
<dbReference type="Pfam" id="PF03840">
    <property type="entry name" value="SecG"/>
    <property type="match status" value="1"/>
</dbReference>
<dbReference type="KEGG" id="taci:TDSAC_0170"/>
<dbReference type="InterPro" id="IPR004692">
    <property type="entry name" value="SecG"/>
</dbReference>